<dbReference type="AlphaFoldDB" id="A0A804NZL6"/>
<protein>
    <submittedName>
        <fullName evidence="1">Uncharacterized protein</fullName>
    </submittedName>
</protein>
<sequence>MQQVVDLTVGGPRALGVPRADAHVHGEVVDEDVGDEVVPAEPARGQVVEALEHEEGELVLEQQHVVVHVLHRPRGVDERVLRALLPLEEELHQEAAVQEEHLGELGRGQQHGLRVPAARGGLHRARGAGVRGQRRAAGAGQNVAEVPPLVLLHGGEVPAGATVEGPDGDHLRLVEVPVAVAHGPRHAEDGERLALVRIPGQRRQAPSHARRHVVGLRVVTNLLLFILPLHGAALVQPALHGRGQLVPLYVAIVVHLHVGVGECPVALIRATGSIHEGAALVGRSTAVFSRRGGDNRSGTVVVGH</sequence>
<accession>A0A804NZL6</accession>
<reference evidence="1" key="2">
    <citation type="submission" date="2019-07" db="EMBL/GenBank/DDBJ databases">
        <authorList>
            <person name="Seetharam A."/>
            <person name="Woodhouse M."/>
            <person name="Cannon E."/>
        </authorList>
    </citation>
    <scope>NUCLEOTIDE SEQUENCE [LARGE SCALE GENOMIC DNA]</scope>
    <source>
        <strain evidence="1">cv. B73</strain>
    </source>
</reference>
<keyword evidence="2" id="KW-1185">Reference proteome</keyword>
<dbReference type="InParanoid" id="A0A804NZL6"/>
<reference evidence="1" key="3">
    <citation type="submission" date="2021-05" db="UniProtKB">
        <authorList>
            <consortium name="EnsemblPlants"/>
        </authorList>
    </citation>
    <scope>IDENTIFICATION</scope>
    <source>
        <strain evidence="1">cv. B73</strain>
    </source>
</reference>
<name>A0A804NZL6_MAIZE</name>
<dbReference type="EnsemblPlants" id="Zm00001eb198190_T001">
    <property type="protein sequence ID" value="Zm00001eb198190_P001"/>
    <property type="gene ID" value="Zm00001eb198190"/>
</dbReference>
<dbReference type="Proteomes" id="UP000007305">
    <property type="component" value="Chromosome 4"/>
</dbReference>
<dbReference type="Gramene" id="Zm00001eb198190_T001">
    <property type="protein sequence ID" value="Zm00001eb198190_P001"/>
    <property type="gene ID" value="Zm00001eb198190"/>
</dbReference>
<reference evidence="2" key="1">
    <citation type="journal article" date="2009" name="Science">
        <title>The B73 maize genome: complexity, diversity, and dynamics.</title>
        <authorList>
            <person name="Schnable P.S."/>
            <person name="Ware D."/>
            <person name="Fulton R.S."/>
            <person name="Stein J.C."/>
            <person name="Wei F."/>
            <person name="Pasternak S."/>
            <person name="Liang C."/>
            <person name="Zhang J."/>
            <person name="Fulton L."/>
            <person name="Graves T.A."/>
            <person name="Minx P."/>
            <person name="Reily A.D."/>
            <person name="Courtney L."/>
            <person name="Kruchowski S.S."/>
            <person name="Tomlinson C."/>
            <person name="Strong C."/>
            <person name="Delehaunty K."/>
            <person name="Fronick C."/>
            <person name="Courtney B."/>
            <person name="Rock S.M."/>
            <person name="Belter E."/>
            <person name="Du F."/>
            <person name="Kim K."/>
            <person name="Abbott R.M."/>
            <person name="Cotton M."/>
            <person name="Levy A."/>
            <person name="Marchetto P."/>
            <person name="Ochoa K."/>
            <person name="Jackson S.M."/>
            <person name="Gillam B."/>
            <person name="Chen W."/>
            <person name="Yan L."/>
            <person name="Higginbotham J."/>
            <person name="Cardenas M."/>
            <person name="Waligorski J."/>
            <person name="Applebaum E."/>
            <person name="Phelps L."/>
            <person name="Falcone J."/>
            <person name="Kanchi K."/>
            <person name="Thane T."/>
            <person name="Scimone A."/>
            <person name="Thane N."/>
            <person name="Henke J."/>
            <person name="Wang T."/>
            <person name="Ruppert J."/>
            <person name="Shah N."/>
            <person name="Rotter K."/>
            <person name="Hodges J."/>
            <person name="Ingenthron E."/>
            <person name="Cordes M."/>
            <person name="Kohlberg S."/>
            <person name="Sgro J."/>
            <person name="Delgado B."/>
            <person name="Mead K."/>
            <person name="Chinwalla A."/>
            <person name="Leonard S."/>
            <person name="Crouse K."/>
            <person name="Collura K."/>
            <person name="Kudrna D."/>
            <person name="Currie J."/>
            <person name="He R."/>
            <person name="Angelova A."/>
            <person name="Rajasekar S."/>
            <person name="Mueller T."/>
            <person name="Lomeli R."/>
            <person name="Scara G."/>
            <person name="Ko A."/>
            <person name="Delaney K."/>
            <person name="Wissotski M."/>
            <person name="Lopez G."/>
            <person name="Campos D."/>
            <person name="Braidotti M."/>
            <person name="Ashley E."/>
            <person name="Golser W."/>
            <person name="Kim H."/>
            <person name="Lee S."/>
            <person name="Lin J."/>
            <person name="Dujmic Z."/>
            <person name="Kim W."/>
            <person name="Talag J."/>
            <person name="Zuccolo A."/>
            <person name="Fan C."/>
            <person name="Sebastian A."/>
            <person name="Kramer M."/>
            <person name="Spiegel L."/>
            <person name="Nascimento L."/>
            <person name="Zutavern T."/>
            <person name="Miller B."/>
            <person name="Ambroise C."/>
            <person name="Muller S."/>
            <person name="Spooner W."/>
            <person name="Narechania A."/>
            <person name="Ren L."/>
            <person name="Wei S."/>
            <person name="Kumari S."/>
            <person name="Faga B."/>
            <person name="Levy M.J."/>
            <person name="McMahan L."/>
            <person name="Van Buren P."/>
            <person name="Vaughn M.W."/>
            <person name="Ying K."/>
            <person name="Yeh C.-T."/>
            <person name="Emrich S.J."/>
            <person name="Jia Y."/>
            <person name="Kalyanaraman A."/>
            <person name="Hsia A.-P."/>
            <person name="Barbazuk W.B."/>
            <person name="Baucom R.S."/>
            <person name="Brutnell T.P."/>
            <person name="Carpita N.C."/>
            <person name="Chaparro C."/>
            <person name="Chia J.-M."/>
            <person name="Deragon J.-M."/>
            <person name="Estill J.C."/>
            <person name="Fu Y."/>
            <person name="Jeddeloh J.A."/>
            <person name="Han Y."/>
            <person name="Lee H."/>
            <person name="Li P."/>
            <person name="Lisch D.R."/>
            <person name="Liu S."/>
            <person name="Liu Z."/>
            <person name="Nagel D.H."/>
            <person name="McCann M.C."/>
            <person name="SanMiguel P."/>
            <person name="Myers A.M."/>
            <person name="Nettleton D."/>
            <person name="Nguyen J."/>
            <person name="Penning B.W."/>
            <person name="Ponnala L."/>
            <person name="Schneider K.L."/>
            <person name="Schwartz D.C."/>
            <person name="Sharma A."/>
            <person name="Soderlund C."/>
            <person name="Springer N.M."/>
            <person name="Sun Q."/>
            <person name="Wang H."/>
            <person name="Waterman M."/>
            <person name="Westerman R."/>
            <person name="Wolfgruber T.K."/>
            <person name="Yang L."/>
            <person name="Yu Y."/>
            <person name="Zhang L."/>
            <person name="Zhou S."/>
            <person name="Zhu Q."/>
            <person name="Bennetzen J.L."/>
            <person name="Dawe R.K."/>
            <person name="Jiang J."/>
            <person name="Jiang N."/>
            <person name="Presting G.G."/>
            <person name="Wessler S.R."/>
            <person name="Aluru S."/>
            <person name="Martienssen R.A."/>
            <person name="Clifton S.W."/>
            <person name="McCombie W.R."/>
            <person name="Wing R.A."/>
            <person name="Wilson R.K."/>
        </authorList>
    </citation>
    <scope>NUCLEOTIDE SEQUENCE [LARGE SCALE GENOMIC DNA]</scope>
    <source>
        <strain evidence="2">cv. B73</strain>
    </source>
</reference>
<proteinExistence type="predicted"/>
<dbReference type="FunCoup" id="A0A804NZL6">
    <property type="interactions" value="257"/>
</dbReference>
<evidence type="ECO:0000313" key="2">
    <source>
        <dbReference type="Proteomes" id="UP000007305"/>
    </source>
</evidence>
<organism evidence="1 2">
    <name type="scientific">Zea mays</name>
    <name type="common">Maize</name>
    <dbReference type="NCBI Taxonomy" id="4577"/>
    <lineage>
        <taxon>Eukaryota</taxon>
        <taxon>Viridiplantae</taxon>
        <taxon>Streptophyta</taxon>
        <taxon>Embryophyta</taxon>
        <taxon>Tracheophyta</taxon>
        <taxon>Spermatophyta</taxon>
        <taxon>Magnoliopsida</taxon>
        <taxon>Liliopsida</taxon>
        <taxon>Poales</taxon>
        <taxon>Poaceae</taxon>
        <taxon>PACMAD clade</taxon>
        <taxon>Panicoideae</taxon>
        <taxon>Andropogonodae</taxon>
        <taxon>Andropogoneae</taxon>
        <taxon>Tripsacinae</taxon>
        <taxon>Zea</taxon>
    </lineage>
</organism>
<evidence type="ECO:0000313" key="1">
    <source>
        <dbReference type="EnsemblPlants" id="Zm00001eb198190_P001"/>
    </source>
</evidence>